<dbReference type="PANTHER" id="PTHR48101:SF1">
    <property type="entry name" value="METHYLMALONYL-COA MUTASE, LARGE SUBUNIT"/>
    <property type="match status" value="1"/>
</dbReference>
<gene>
    <name evidence="3" type="ORF">EV665_10828</name>
</gene>
<dbReference type="EMBL" id="SLVX01000008">
    <property type="protein sequence ID" value="TCN44889.1"/>
    <property type="molecule type" value="Genomic_DNA"/>
</dbReference>
<dbReference type="Pfam" id="PF01642">
    <property type="entry name" value="MM_CoA_mutase"/>
    <property type="match status" value="1"/>
</dbReference>
<keyword evidence="4" id="KW-1185">Reference proteome</keyword>
<dbReference type="GO" id="GO:0004494">
    <property type="term" value="F:methylmalonyl-CoA mutase activity"/>
    <property type="evidence" value="ECO:0007669"/>
    <property type="project" value="InterPro"/>
</dbReference>
<keyword evidence="1" id="KW-0413">Isomerase</keyword>
<dbReference type="NCBIfam" id="TIGR00641">
    <property type="entry name" value="acid_CoA_mut_N"/>
    <property type="match status" value="1"/>
</dbReference>
<organism evidence="3 4">
    <name type="scientific">Shinella granuli</name>
    <dbReference type="NCBI Taxonomy" id="323621"/>
    <lineage>
        <taxon>Bacteria</taxon>
        <taxon>Pseudomonadati</taxon>
        <taxon>Pseudomonadota</taxon>
        <taxon>Alphaproteobacteria</taxon>
        <taxon>Hyphomicrobiales</taxon>
        <taxon>Rhizobiaceae</taxon>
        <taxon>Shinella</taxon>
    </lineage>
</organism>
<sequence>MSNAHLFSASAIDAIRESQTEWEEGALAAFLKNRPEEKDVYETESGIPLKRIYTAADVADIPAEELGFPGAYPFTRGVYPTMYRGRPWTIRQVAGFGNPEATNQRYKYMIQTGQTGLSTDFDLPTLLGLDSDDPMAFGEVGRVGVAIDTMDDIDRLFDGIDLEKISVSLTINPSAWVVYAMFVAVAEQRGCDLAKLTGTLQADPLKEYVAQKEWIYPVRPAVRLLRDLIMYSAKATPKINPVSLSGYHLSDVGGNALQEIAFTMAFTIAYCEEVTKAGMDIDDFAPRLSFFFISHQDFFEQICKFRAARRVYAKIMAERFKAGKPESMRLRVHVQTAAMSLTKVEHHNNLMRTAIQALGAVLGGCQSMHTNGLDEAFAIPTEEAMKLAIRTQQIIREEINVTSVIDPLGGSYFIERLTRDMETEIWKMLDEVEERGGAVKLVEEGWFQQKLADSAYATFKKIDSGEKISVGVNRFADEASSTAEVHIHPYDEACTQLQIDRLQAVRANRDDARIRTLLAELAEEARSDDTNLLPKTIELVKARATLGEICGALRGVWGAYAEPMIV</sequence>
<proteinExistence type="predicted"/>
<evidence type="ECO:0000313" key="3">
    <source>
        <dbReference type="EMBL" id="TCN44889.1"/>
    </source>
</evidence>
<dbReference type="SUPFAM" id="SSF51703">
    <property type="entry name" value="Cobalamin (vitamin B12)-dependent enzymes"/>
    <property type="match status" value="1"/>
</dbReference>
<dbReference type="RefSeq" id="WP_162853062.1">
    <property type="nucleotide sequence ID" value="NZ_BAABEI010000003.1"/>
</dbReference>
<evidence type="ECO:0000259" key="2">
    <source>
        <dbReference type="Pfam" id="PF01642"/>
    </source>
</evidence>
<reference evidence="3 4" key="1">
    <citation type="submission" date="2019-03" db="EMBL/GenBank/DDBJ databases">
        <title>Genomic Encyclopedia of Type Strains, Phase IV (KMG-IV): sequencing the most valuable type-strain genomes for metagenomic binning, comparative biology and taxonomic classification.</title>
        <authorList>
            <person name="Goeker M."/>
        </authorList>
    </citation>
    <scope>NUCLEOTIDE SEQUENCE [LARGE SCALE GENOMIC DNA]</scope>
    <source>
        <strain evidence="3 4">DSM 18401</strain>
    </source>
</reference>
<dbReference type="GO" id="GO:0031419">
    <property type="term" value="F:cobalamin binding"/>
    <property type="evidence" value="ECO:0007669"/>
    <property type="project" value="InterPro"/>
</dbReference>
<dbReference type="Proteomes" id="UP000295351">
    <property type="component" value="Unassembled WGS sequence"/>
</dbReference>
<dbReference type="PANTHER" id="PTHR48101">
    <property type="entry name" value="METHYLMALONYL-COA MUTASE, MITOCHONDRIAL-RELATED"/>
    <property type="match status" value="1"/>
</dbReference>
<evidence type="ECO:0000313" key="4">
    <source>
        <dbReference type="Proteomes" id="UP000295351"/>
    </source>
</evidence>
<name>A0A4R2D0V6_SHIGR</name>
<comment type="caution">
    <text evidence="3">The sequence shown here is derived from an EMBL/GenBank/DDBJ whole genome shotgun (WGS) entry which is preliminary data.</text>
</comment>
<evidence type="ECO:0000256" key="1">
    <source>
        <dbReference type="ARBA" id="ARBA00023235"/>
    </source>
</evidence>
<dbReference type="Gene3D" id="3.20.20.240">
    <property type="entry name" value="Methylmalonyl-CoA mutase"/>
    <property type="match status" value="1"/>
</dbReference>
<dbReference type="AlphaFoldDB" id="A0A4R2D0V6"/>
<accession>A0A4R2D0V6</accession>
<dbReference type="InterPro" id="IPR016176">
    <property type="entry name" value="Cbl-dep_enz_cat"/>
</dbReference>
<protein>
    <submittedName>
        <fullName evidence="3">Methylmalonyl-CoA mutase</fullName>
    </submittedName>
</protein>
<dbReference type="InterPro" id="IPR006099">
    <property type="entry name" value="MeMalonylCoA_mutase_a/b_cat"/>
</dbReference>
<dbReference type="InterPro" id="IPR006098">
    <property type="entry name" value="MMCoA_mutase_a_cat"/>
</dbReference>
<feature type="domain" description="Methylmalonyl-CoA mutase alpha/beta chain catalytic" evidence="2">
    <location>
        <begin position="43"/>
        <end position="558"/>
    </location>
</feature>